<dbReference type="GO" id="GO:0004713">
    <property type="term" value="F:protein tyrosine kinase activity"/>
    <property type="evidence" value="ECO:0007669"/>
    <property type="project" value="TreeGrafter"/>
</dbReference>
<gene>
    <name evidence="3" type="ORF">HQR01_13505</name>
</gene>
<keyword evidence="1" id="KW-0175">Coiled coil</keyword>
<evidence type="ECO:0000313" key="3">
    <source>
        <dbReference type="EMBL" id="QKG72300.1"/>
    </source>
</evidence>
<dbReference type="KEGG" id="emv:HQR01_13505"/>
<keyword evidence="2" id="KW-0472">Membrane</keyword>
<sequence length="374" mass="42116">MNLIRKLVEKSRRNPWFLLGVVLPVLLSSIYYFGIASGQYVSESRFVVKSPNQRSSQVTSIANLIQTTGLSGGQEQSNQVIEYVRSRSALEVLVKELSVRELYGHGKIDFLSRFPRFWETSSFENLFDFYRGKVEIRRDTDTGMVVLRTVAFDPREAAEINELLLRQSENLVNELNKNARTKAIEEATSRVVEAEKRVTEARQAIAAYRNRASVVDPLQEAASVAEIANRLITERAALEAQLSTLRSVTPDHPAIPALREQIASLTREISRQTERVVGEGNTISGKLPPYDALVFEQELASQLLVLAQSSLEGARTDALKQQFYLERVVSPNVPDEPEYPKALRTVLTVLGFTLCLYFIIWMFVVGILEHAPED</sequence>
<dbReference type="InterPro" id="IPR050445">
    <property type="entry name" value="Bact_polysacc_biosynth/exp"/>
</dbReference>
<feature type="coiled-coil region" evidence="1">
    <location>
        <begin position="165"/>
        <end position="275"/>
    </location>
</feature>
<dbReference type="GO" id="GO:0005886">
    <property type="term" value="C:plasma membrane"/>
    <property type="evidence" value="ECO:0007669"/>
    <property type="project" value="TreeGrafter"/>
</dbReference>
<dbReference type="EMBL" id="CP053921">
    <property type="protein sequence ID" value="QKG72300.1"/>
    <property type="molecule type" value="Genomic_DNA"/>
</dbReference>
<dbReference type="AlphaFoldDB" id="A0A7D3XDI5"/>
<dbReference type="PANTHER" id="PTHR32309:SF13">
    <property type="entry name" value="FERRIC ENTEROBACTIN TRANSPORT PROTEIN FEPE"/>
    <property type="match status" value="1"/>
</dbReference>
<reference evidence="3 4" key="1">
    <citation type="submission" date="2020-05" db="EMBL/GenBank/DDBJ databases">
        <title>Erythrobacter mangrovi sp. nov., isolated from rhizosphere soil of mangrove plant (Kandelia candel).</title>
        <authorList>
            <person name="Ye Y.H."/>
        </authorList>
    </citation>
    <scope>NUCLEOTIDE SEQUENCE [LARGE SCALE GENOMIC DNA]</scope>
    <source>
        <strain evidence="3 4">EB310</strain>
    </source>
</reference>
<organism evidence="3 4">
    <name type="scientific">Erythrobacter mangrovi</name>
    <dbReference type="NCBI Taxonomy" id="2739433"/>
    <lineage>
        <taxon>Bacteria</taxon>
        <taxon>Pseudomonadati</taxon>
        <taxon>Pseudomonadota</taxon>
        <taxon>Alphaproteobacteria</taxon>
        <taxon>Sphingomonadales</taxon>
        <taxon>Erythrobacteraceae</taxon>
        <taxon>Erythrobacter/Porphyrobacter group</taxon>
        <taxon>Erythrobacter</taxon>
    </lineage>
</organism>
<feature type="transmembrane region" description="Helical" evidence="2">
    <location>
        <begin position="346"/>
        <end position="368"/>
    </location>
</feature>
<dbReference type="Proteomes" id="UP000504693">
    <property type="component" value="Chromosome"/>
</dbReference>
<proteinExistence type="predicted"/>
<dbReference type="PANTHER" id="PTHR32309">
    <property type="entry name" value="TYROSINE-PROTEIN KINASE"/>
    <property type="match status" value="1"/>
</dbReference>
<protein>
    <submittedName>
        <fullName evidence="3">Capsule biosynthesis protein</fullName>
    </submittedName>
</protein>
<keyword evidence="2" id="KW-1133">Transmembrane helix</keyword>
<name>A0A7D3XDI5_9SPHN</name>
<evidence type="ECO:0000256" key="1">
    <source>
        <dbReference type="SAM" id="Coils"/>
    </source>
</evidence>
<feature type="transmembrane region" description="Helical" evidence="2">
    <location>
        <begin position="16"/>
        <end position="35"/>
    </location>
</feature>
<keyword evidence="4" id="KW-1185">Reference proteome</keyword>
<accession>A0A7D3XDI5</accession>
<keyword evidence="2" id="KW-0812">Transmembrane</keyword>
<evidence type="ECO:0000313" key="4">
    <source>
        <dbReference type="Proteomes" id="UP000504693"/>
    </source>
</evidence>
<dbReference type="RefSeq" id="WP_173215431.1">
    <property type="nucleotide sequence ID" value="NZ_CP053921.1"/>
</dbReference>
<evidence type="ECO:0000256" key="2">
    <source>
        <dbReference type="SAM" id="Phobius"/>
    </source>
</evidence>